<proteinExistence type="predicted"/>
<sequence length="482" mass="55185">MSFFSKMSKNKIVISVGDNGAVVLNIVNNEIRDKYFIETAQDADLSKIISCITEYKTSSIYLVLNHSDQVYTEHVMPTYNRIVAKSLVKMNLSDVRSDYDIGAAFLLTKPDDANKSCHYMVVKSQLNNLTKKLLEVVVNNLGNFCGILLLPIELSYLCDRLLRFYGKDNEGWTILVAYTKTNDFRKIVLYQGKIIHVSSIIVTSDETLPSIIAGKIYQEISNTVFYLAKFGYSKESIINLYIITSSNIKTSLLSFDFKNMDSNILTPYELSKILTLKQSSSVVSEFCDTVVLCAITEKAPLKILHTKDTSLFYKILFFNKCVLPCLLCFITLLSLLNITYMFSININYDEKIDLLLRKEALVSKVEKISQDTTLKQVNEMYETVDVYKLLLADDFFSLDLILRLRKVDFKGFNVNYLSCNTRGHGIEVKLLLKFVGEKQFSYYFNGLKDRIMEEFKDYKTEVIDTLPNVADNEKIIVVKLEK</sequence>
<dbReference type="Proteomes" id="UP000293377">
    <property type="component" value="Unassembled WGS sequence"/>
</dbReference>
<accession>A0A4Q6I983</accession>
<feature type="transmembrane region" description="Helical" evidence="1">
    <location>
        <begin position="321"/>
        <end position="342"/>
    </location>
</feature>
<keyword evidence="1" id="KW-1133">Transmembrane helix</keyword>
<evidence type="ECO:0000313" key="3">
    <source>
        <dbReference type="Proteomes" id="UP000293377"/>
    </source>
</evidence>
<dbReference type="EMBL" id="QOHL01000014">
    <property type="protein sequence ID" value="RZB12577.1"/>
    <property type="molecule type" value="Genomic_DNA"/>
</dbReference>
<evidence type="ECO:0000313" key="2">
    <source>
        <dbReference type="EMBL" id="RZB12577.1"/>
    </source>
</evidence>
<dbReference type="STRING" id="1242993.ehr_00198"/>
<protein>
    <submittedName>
        <fullName evidence="2">Uncharacterized protein</fullName>
    </submittedName>
</protein>
<dbReference type="OrthoDB" id="7165147at2"/>
<dbReference type="RefSeq" id="WP_045170790.1">
    <property type="nucleotide sequence ID" value="NZ_QOHL01000014.1"/>
</dbReference>
<keyword evidence="3" id="KW-1185">Reference proteome</keyword>
<keyword evidence="1" id="KW-0812">Transmembrane</keyword>
<evidence type="ECO:0000256" key="1">
    <source>
        <dbReference type="SAM" id="Phobius"/>
    </source>
</evidence>
<reference evidence="2 3" key="1">
    <citation type="submission" date="2018-06" db="EMBL/GenBank/DDBJ databases">
        <title>Complete Genome Sequence of Ehrlichia minasensis Isolated From Cattle.</title>
        <authorList>
            <person name="Aguiar D.M."/>
            <person name="Araujo J.P.A.Jr."/>
            <person name="Nakazato L."/>
            <person name="Bard E."/>
            <person name="Cabezas-Cruz A."/>
        </authorList>
    </citation>
    <scope>NUCLEOTIDE SEQUENCE [LARGE SCALE GENOMIC DNA]</scope>
    <source>
        <strain evidence="2 3">B11</strain>
    </source>
</reference>
<dbReference type="AlphaFoldDB" id="A0A4Q6I983"/>
<name>A0A4Q6I983_9RICK</name>
<comment type="caution">
    <text evidence="2">The sequence shown here is derived from an EMBL/GenBank/DDBJ whole genome shotgun (WGS) entry which is preliminary data.</text>
</comment>
<gene>
    <name evidence="2" type="ORF">DRF75_03325</name>
</gene>
<organism evidence="2 3">
    <name type="scientific">Ehrlichia minasensis</name>
    <dbReference type="NCBI Taxonomy" id="1242993"/>
    <lineage>
        <taxon>Bacteria</taxon>
        <taxon>Pseudomonadati</taxon>
        <taxon>Pseudomonadota</taxon>
        <taxon>Alphaproteobacteria</taxon>
        <taxon>Rickettsiales</taxon>
        <taxon>Anaplasmataceae</taxon>
        <taxon>Ehrlichia</taxon>
    </lineage>
</organism>
<keyword evidence="1" id="KW-0472">Membrane</keyword>